<dbReference type="GeneID" id="94286252"/>
<feature type="compositionally biased region" description="Basic residues" evidence="6">
    <location>
        <begin position="233"/>
        <end position="244"/>
    </location>
</feature>
<dbReference type="RefSeq" id="XP_067752332.1">
    <property type="nucleotide sequence ID" value="XM_067896175.1"/>
</dbReference>
<keyword evidence="2" id="KW-0479">Metal-binding</keyword>
<evidence type="ECO:0000256" key="3">
    <source>
        <dbReference type="ARBA" id="ARBA00022771"/>
    </source>
</evidence>
<feature type="region of interest" description="Disordered" evidence="6">
    <location>
        <begin position="208"/>
        <end position="244"/>
    </location>
</feature>
<dbReference type="EMBL" id="JAFJZO010000036">
    <property type="protein sequence ID" value="KAG5490004.1"/>
    <property type="molecule type" value="Genomic_DNA"/>
</dbReference>
<dbReference type="Gene3D" id="3.30.1740.10">
    <property type="entry name" value="Zinc finger, PARP-type"/>
    <property type="match status" value="1"/>
</dbReference>
<accession>A0A836HCK3</accession>
<evidence type="ECO:0000256" key="2">
    <source>
        <dbReference type="ARBA" id="ARBA00022723"/>
    </source>
</evidence>
<keyword evidence="5" id="KW-0539">Nucleus</keyword>
<dbReference type="PROSITE" id="PS50064">
    <property type="entry name" value="ZF_PARP_2"/>
    <property type="match status" value="1"/>
</dbReference>
<sequence>MPKLCVEYAKSGRAKCSNTACGKLICKGELRIGTEMMMALGDKEVESWKWRHLCCFTERQLSNAKASGEIDALQGESDLAPADRKLMQEMREGKLVGDVSILGRIGDVAPTSPPKKGKEKGTKATVPRSKGSKAADGEGPTPAPVAAKRQRAPSGKAKTAVVAAQDGDVDSEATEEYEVAVETEMGKPKCPYGVKCFRTEKKHFQQYSHEDGSGTATDAAGLSAKTKASVKPVIKRKKLKPSAR</sequence>
<keyword evidence="3" id="KW-0863">Zinc-finger</keyword>
<evidence type="ECO:0000256" key="1">
    <source>
        <dbReference type="ARBA" id="ARBA00004123"/>
    </source>
</evidence>
<evidence type="ECO:0000259" key="7">
    <source>
        <dbReference type="PROSITE" id="PS50064"/>
    </source>
</evidence>
<dbReference type="Pfam" id="PF00645">
    <property type="entry name" value="zf-PARP"/>
    <property type="match status" value="1"/>
</dbReference>
<dbReference type="InterPro" id="IPR019406">
    <property type="entry name" value="APLF_PBZ"/>
</dbReference>
<dbReference type="OrthoDB" id="429950at2759"/>
<protein>
    <recommendedName>
        <fullName evidence="7">PARP-type domain-containing protein</fullName>
    </recommendedName>
</protein>
<evidence type="ECO:0000313" key="8">
    <source>
        <dbReference type="EMBL" id="KAG5490004.1"/>
    </source>
</evidence>
<gene>
    <name evidence="8" type="ORF">JKF63_00123</name>
</gene>
<dbReference type="GO" id="GO:0008270">
    <property type="term" value="F:zinc ion binding"/>
    <property type="evidence" value="ECO:0007669"/>
    <property type="project" value="UniProtKB-KW"/>
</dbReference>
<dbReference type="GO" id="GO:0003677">
    <property type="term" value="F:DNA binding"/>
    <property type="evidence" value="ECO:0007669"/>
    <property type="project" value="InterPro"/>
</dbReference>
<evidence type="ECO:0000256" key="4">
    <source>
        <dbReference type="ARBA" id="ARBA00022833"/>
    </source>
</evidence>
<feature type="domain" description="PARP-type" evidence="7">
    <location>
        <begin position="4"/>
        <end position="90"/>
    </location>
</feature>
<dbReference type="SMART" id="SM01336">
    <property type="entry name" value="zf-PARP"/>
    <property type="match status" value="1"/>
</dbReference>
<dbReference type="Pfam" id="PF10283">
    <property type="entry name" value="zf-CCHH"/>
    <property type="match status" value="1"/>
</dbReference>
<reference evidence="8 9" key="1">
    <citation type="submission" date="2021-02" db="EMBL/GenBank/DDBJ databases">
        <title>Porcisia hertigi Genome sequencing and assembly.</title>
        <authorList>
            <person name="Almutairi H."/>
            <person name="Gatherer D."/>
        </authorList>
    </citation>
    <scope>NUCLEOTIDE SEQUENCE [LARGE SCALE GENOMIC DNA]</scope>
    <source>
        <strain evidence="8 9">C119</strain>
    </source>
</reference>
<dbReference type="InterPro" id="IPR036957">
    <property type="entry name" value="Znf_PARP_sf"/>
</dbReference>
<keyword evidence="4" id="KW-0862">Zinc</keyword>
<dbReference type="AlphaFoldDB" id="A0A836HCK3"/>
<keyword evidence="9" id="KW-1185">Reference proteome</keyword>
<dbReference type="GO" id="GO:0005634">
    <property type="term" value="C:nucleus"/>
    <property type="evidence" value="ECO:0007669"/>
    <property type="project" value="UniProtKB-SubCell"/>
</dbReference>
<evidence type="ECO:0000256" key="5">
    <source>
        <dbReference type="ARBA" id="ARBA00023242"/>
    </source>
</evidence>
<comment type="caution">
    <text evidence="8">The sequence shown here is derived from an EMBL/GenBank/DDBJ whole genome shotgun (WGS) entry which is preliminary data.</text>
</comment>
<dbReference type="KEGG" id="phet:94286252"/>
<dbReference type="Proteomes" id="UP000674318">
    <property type="component" value="Unassembled WGS sequence"/>
</dbReference>
<comment type="subcellular location">
    <subcellularLocation>
        <location evidence="1">Nucleus</location>
    </subcellularLocation>
</comment>
<name>A0A836HCK3_9TRYP</name>
<organism evidence="8 9">
    <name type="scientific">Porcisia hertigi</name>
    <dbReference type="NCBI Taxonomy" id="2761500"/>
    <lineage>
        <taxon>Eukaryota</taxon>
        <taxon>Discoba</taxon>
        <taxon>Euglenozoa</taxon>
        <taxon>Kinetoplastea</taxon>
        <taxon>Metakinetoplastina</taxon>
        <taxon>Trypanosomatida</taxon>
        <taxon>Trypanosomatidae</taxon>
        <taxon>Leishmaniinae</taxon>
        <taxon>Porcisia</taxon>
    </lineage>
</organism>
<proteinExistence type="predicted"/>
<dbReference type="SUPFAM" id="SSF57716">
    <property type="entry name" value="Glucocorticoid receptor-like (DNA-binding domain)"/>
    <property type="match status" value="1"/>
</dbReference>
<evidence type="ECO:0000313" key="9">
    <source>
        <dbReference type="Proteomes" id="UP000674318"/>
    </source>
</evidence>
<feature type="region of interest" description="Disordered" evidence="6">
    <location>
        <begin position="105"/>
        <end position="173"/>
    </location>
</feature>
<evidence type="ECO:0000256" key="6">
    <source>
        <dbReference type="SAM" id="MobiDB-lite"/>
    </source>
</evidence>
<dbReference type="InterPro" id="IPR001510">
    <property type="entry name" value="Znf_PARP"/>
</dbReference>